<protein>
    <submittedName>
        <fullName evidence="1">HMP6</fullName>
    </submittedName>
</protein>
<dbReference type="Pfam" id="PF12787">
    <property type="entry name" value="EcsC"/>
    <property type="match status" value="1"/>
</dbReference>
<evidence type="ECO:0000313" key="1">
    <source>
        <dbReference type="EMBL" id="AEX00100.1"/>
    </source>
</evidence>
<dbReference type="PANTHER" id="PTHR41260:SF1">
    <property type="entry name" value="PROTEIN ECSC"/>
    <property type="match status" value="1"/>
</dbReference>
<dbReference type="EMBL" id="JN845575">
    <property type="protein sequence ID" value="AEX00100.1"/>
    <property type="molecule type" value="Genomic_DNA"/>
</dbReference>
<accession>G9JKC2</accession>
<name>G9JKC2_9BACT</name>
<proteinExistence type="predicted"/>
<dbReference type="AlphaFoldDB" id="G9JKC2"/>
<reference evidence="1" key="1">
    <citation type="journal article" date="2011" name="Science">
        <title>A cultured greigite-producing magnetotactic bacterium in a novel group of sulfate-reducing bacteria.</title>
        <authorList>
            <person name="Lefevre C.T."/>
            <person name="Menguy N."/>
            <person name="Abreu F."/>
            <person name="Lins U."/>
            <person name="Posfai M."/>
            <person name="Prozorov T."/>
            <person name="Pignol D."/>
            <person name="Frankel R.B."/>
            <person name="Bazylinski D.A."/>
        </authorList>
    </citation>
    <scope>NUCLEOTIDE SEQUENCE</scope>
    <source>
        <strain evidence="1">BW-1</strain>
    </source>
</reference>
<organism evidence="1">
    <name type="scientific">Desulfamplus magnetovallimortis BW-1</name>
    <dbReference type="NCBI Taxonomy" id="1073250"/>
    <lineage>
        <taxon>Bacteria</taxon>
        <taxon>Pseudomonadati</taxon>
        <taxon>Thermodesulfobacteriota</taxon>
        <taxon>Desulfobacteria</taxon>
        <taxon>Desulfobacterales</taxon>
        <taxon>Desulfobacteraceae</taxon>
        <taxon>Desulfamplus</taxon>
    </lineage>
</organism>
<dbReference type="PANTHER" id="PTHR41260">
    <property type="entry name" value="PROTEIN ECSC"/>
    <property type="match status" value="1"/>
</dbReference>
<sequence length="303" mass="34900">MTHQMKGRGRMDDFEIYECKKYEILAYKEIVAWERKRADYFTKVGDNITAPARYLVKKIGKKKFERLEKAVAGVVESLYRVSEITLSRSRFIKRLEKCGIILDDLSELQSCCLKPLDECNYRYQKIHGASAAIQGGIAGMTGEFAAPVDLSAMLVRMFNMIQNIAFCYGFDPDEPLEKEIMLRIIIVALGGIDVKREVLKEICYLRKIEQEQHVGHYTDLVTKKAMERTVKRLGVALFLKLFSRAIPVLSVVVSAHSNYEMMQSSNEAAFMIYRKHFIERKRRLESEASGEYSPEKDECECEI</sequence>
<dbReference type="InterPro" id="IPR024787">
    <property type="entry name" value="EcsC"/>
</dbReference>